<dbReference type="OrthoDB" id="5588663at2759"/>
<dbReference type="InterPro" id="IPR019760">
    <property type="entry name" value="DNA-dir_DNA_pol_A_CS"/>
</dbReference>
<evidence type="ECO:0000256" key="5">
    <source>
        <dbReference type="ARBA" id="ARBA00031966"/>
    </source>
</evidence>
<gene>
    <name evidence="7" type="ORF">G6F64_006214</name>
</gene>
<dbReference type="InterPro" id="IPR043502">
    <property type="entry name" value="DNA/RNA_pol_sf"/>
</dbReference>
<comment type="caution">
    <text evidence="7">The sequence shown here is derived from an EMBL/GenBank/DDBJ whole genome shotgun (WGS) entry which is preliminary data.</text>
</comment>
<dbReference type="Proteomes" id="UP000716291">
    <property type="component" value="Unassembled WGS sequence"/>
</dbReference>
<dbReference type="InterPro" id="IPR012337">
    <property type="entry name" value="RNaseH-like_sf"/>
</dbReference>
<evidence type="ECO:0000256" key="1">
    <source>
        <dbReference type="ARBA" id="ARBA00012417"/>
    </source>
</evidence>
<reference evidence="7" key="1">
    <citation type="journal article" date="2020" name="Microb. Genom.">
        <title>Genetic diversity of clinical and environmental Mucorales isolates obtained from an investigation of mucormycosis cases among solid organ transplant recipients.</title>
        <authorList>
            <person name="Nguyen M.H."/>
            <person name="Kaul D."/>
            <person name="Muto C."/>
            <person name="Cheng S.J."/>
            <person name="Richter R.A."/>
            <person name="Bruno V.M."/>
            <person name="Liu G."/>
            <person name="Beyhan S."/>
            <person name="Sundermann A.J."/>
            <person name="Mounaud S."/>
            <person name="Pasculle A.W."/>
            <person name="Nierman W.C."/>
            <person name="Driscoll E."/>
            <person name="Cumbie R."/>
            <person name="Clancy C.J."/>
            <person name="Dupont C.L."/>
        </authorList>
    </citation>
    <scope>NUCLEOTIDE SEQUENCE</scope>
    <source>
        <strain evidence="7">GL11</strain>
    </source>
</reference>
<dbReference type="InterPro" id="IPR001098">
    <property type="entry name" value="DNA-dir_DNA_pol_A_palm_dom"/>
</dbReference>
<evidence type="ECO:0000256" key="3">
    <source>
        <dbReference type="ARBA" id="ARBA00022695"/>
    </source>
</evidence>
<evidence type="ECO:0000313" key="8">
    <source>
        <dbReference type="Proteomes" id="UP000716291"/>
    </source>
</evidence>
<dbReference type="PANTHER" id="PTHR10267:SF0">
    <property type="entry name" value="DNA POLYMERASE SUBUNIT GAMMA-1"/>
    <property type="match status" value="1"/>
</dbReference>
<evidence type="ECO:0000259" key="6">
    <source>
        <dbReference type="SMART" id="SM00482"/>
    </source>
</evidence>
<evidence type="ECO:0000313" key="7">
    <source>
        <dbReference type="EMBL" id="KAG1308210.1"/>
    </source>
</evidence>
<dbReference type="AlphaFoldDB" id="A0A9P6X944"/>
<dbReference type="InterPro" id="IPR041336">
    <property type="entry name" value="DNApol_Exo"/>
</dbReference>
<dbReference type="Gene3D" id="3.30.420.390">
    <property type="match status" value="2"/>
</dbReference>
<dbReference type="GO" id="GO:0003677">
    <property type="term" value="F:DNA binding"/>
    <property type="evidence" value="ECO:0007669"/>
    <property type="project" value="InterPro"/>
</dbReference>
<keyword evidence="8" id="KW-1185">Reference proteome</keyword>
<dbReference type="PROSITE" id="PS00447">
    <property type="entry name" value="DNA_POLYMERASE_A"/>
    <property type="match status" value="1"/>
</dbReference>
<dbReference type="Gene3D" id="1.10.150.20">
    <property type="entry name" value="5' to 3' exonuclease, C-terminal subdomain"/>
    <property type="match status" value="1"/>
</dbReference>
<keyword evidence="2" id="KW-0808">Transferase</keyword>
<protein>
    <recommendedName>
        <fullName evidence="1">DNA-directed DNA polymerase</fullName>
        <ecNumber evidence="1">2.7.7.7</ecNumber>
    </recommendedName>
    <alternativeName>
        <fullName evidence="5">Mitochondrial DNA polymerase catalytic subunit</fullName>
    </alternativeName>
</protein>
<dbReference type="EC" id="2.7.7.7" evidence="1"/>
<sequence length="1031" mass="117346">MIASRSILHRVQCKCHKTQFGQLSKFRTLFTDNVKINPAHVQLLSPNLQAQLFEPYSVQESNINSDIDLKKRIYAEKHLTLQDIWGKKSQIEDPIDITLPKLSGKNLEEHFIRIGLDQAEPYLSQCERLATVELPPIPKKWKKSAGWTRYEKDGTVIAVDHPLEETMVFDVEVLMSEGKYPTMAVAASEEAWYSWTSPYVLNTTKNKEQLIPFGKFDNERIIVGHNVGYDRARIAEEYSQSGTNIKFVDTMSLHIAVSGLCSQQRPAWSAELKRRDHDILEEKVEMGATNVGTPSFFDVSSLNSLKDVAKFHCKVNLDKTQRSVFETGNLSDVQSQFHELMDYCAKDVALTHQVYKSVFPKFRKNCPHPVSFAGMLHMGSSFLTVTERWEDYLNKSSGKHKELSDMLDIKLRDLAEKARVLVNDPEVWQSDPWLSQLDWFVNPRQRKLKGQPKWYKDAYDTKTETLKISTRSRIAPILLRLKWQGYPLHHIPSFGWCYKIPNLEAAEDQIKKSVWNDEKFYYLKVPHKDGADANCGNPLAKGYIGSFEDKILTSEYEAAKAALELNAMSAYWISSRERILNQFVVWDSNLCVDMNLPKKEKGKYGIILPQMVTMGTITRRAVERTWLTASNAKKNRIGSELKSMVQAPEGYKIVGADVDSEELWISSIIGDAQFGFHGATALGWMTLQGSKSEGTDLHSKTANILGISRDKAKIFNYARIYGAGVKYATSLLLQYSQGMDQQTAEKRAAELYSNTKGEKEHSKNNVFKRPFWHGGSESYMFNALEDIALSKEPRTPVLGCSITDALKPRYTGSQFLTSRVNWVVQSSGVDYLHLLIVSMGHLIKRYGIDARFMLSVHDEVRYLTTEKDQHRTALALQIANVWTRALFSYKLGIHNLPQSVAFFSAVDIDHVLRKEPNMPCLTPSNEEKISEGISCNLQDTIRALEADSEFQECLLGDPAKSAETNVDEKVVEDLIKKLEEKKKPIDLPFIEAQMHKNYRHHLAPSLNGNKQTKEVLKCTKEELELIRMGLQ</sequence>
<keyword evidence="4" id="KW-0239">DNA-directed DNA polymerase</keyword>
<feature type="domain" description="DNA-directed DNA polymerase family A palm" evidence="6">
    <location>
        <begin position="638"/>
        <end position="868"/>
    </location>
</feature>
<dbReference type="PANTHER" id="PTHR10267">
    <property type="entry name" value="DNA POLYMERASE SUBUNIT GAMMA-1"/>
    <property type="match status" value="1"/>
</dbReference>
<organism evidence="7 8">
    <name type="scientific">Rhizopus oryzae</name>
    <name type="common">Mucormycosis agent</name>
    <name type="synonym">Rhizopus arrhizus var. delemar</name>
    <dbReference type="NCBI Taxonomy" id="64495"/>
    <lineage>
        <taxon>Eukaryota</taxon>
        <taxon>Fungi</taxon>
        <taxon>Fungi incertae sedis</taxon>
        <taxon>Mucoromycota</taxon>
        <taxon>Mucoromycotina</taxon>
        <taxon>Mucoromycetes</taxon>
        <taxon>Mucorales</taxon>
        <taxon>Mucorineae</taxon>
        <taxon>Rhizopodaceae</taxon>
        <taxon>Rhizopus</taxon>
    </lineage>
</organism>
<dbReference type="GO" id="GO:0008408">
    <property type="term" value="F:3'-5' exonuclease activity"/>
    <property type="evidence" value="ECO:0007669"/>
    <property type="project" value="TreeGrafter"/>
</dbReference>
<evidence type="ECO:0000256" key="4">
    <source>
        <dbReference type="ARBA" id="ARBA00022932"/>
    </source>
</evidence>
<dbReference type="Pfam" id="PF00476">
    <property type="entry name" value="DNA_pol_A"/>
    <property type="match status" value="1"/>
</dbReference>
<evidence type="ECO:0000256" key="2">
    <source>
        <dbReference type="ARBA" id="ARBA00022679"/>
    </source>
</evidence>
<dbReference type="SUPFAM" id="SSF56672">
    <property type="entry name" value="DNA/RNA polymerases"/>
    <property type="match status" value="1"/>
</dbReference>
<dbReference type="InterPro" id="IPR002297">
    <property type="entry name" value="DNA-dir_DNA_pol_A_mt"/>
</dbReference>
<dbReference type="SUPFAM" id="SSF53098">
    <property type="entry name" value="Ribonuclease H-like"/>
    <property type="match status" value="1"/>
</dbReference>
<dbReference type="GO" id="GO:0006264">
    <property type="term" value="P:mitochondrial DNA replication"/>
    <property type="evidence" value="ECO:0007669"/>
    <property type="project" value="TreeGrafter"/>
</dbReference>
<dbReference type="GO" id="GO:0005760">
    <property type="term" value="C:gamma DNA polymerase complex"/>
    <property type="evidence" value="ECO:0007669"/>
    <property type="project" value="InterPro"/>
</dbReference>
<keyword evidence="3" id="KW-0548">Nucleotidyltransferase</keyword>
<dbReference type="EMBL" id="JAANQT010000812">
    <property type="protein sequence ID" value="KAG1308210.1"/>
    <property type="molecule type" value="Genomic_DNA"/>
</dbReference>
<dbReference type="PRINTS" id="PR00867">
    <property type="entry name" value="DNAPOLG"/>
</dbReference>
<dbReference type="SMART" id="SM00482">
    <property type="entry name" value="POLAc"/>
    <property type="match status" value="1"/>
</dbReference>
<dbReference type="Pfam" id="PF18136">
    <property type="entry name" value="DNApol_Exo"/>
    <property type="match status" value="1"/>
</dbReference>
<dbReference type="Gene3D" id="3.30.70.370">
    <property type="match status" value="1"/>
</dbReference>
<dbReference type="GO" id="GO:0003887">
    <property type="term" value="F:DNA-directed DNA polymerase activity"/>
    <property type="evidence" value="ECO:0007669"/>
    <property type="project" value="UniProtKB-KW"/>
</dbReference>
<name>A0A9P6X944_RHIOR</name>
<accession>A0A9P6X944</accession>
<proteinExistence type="predicted"/>